<proteinExistence type="predicted"/>
<reference evidence="2 3" key="1">
    <citation type="submission" date="2016-06" db="EMBL/GenBank/DDBJ databases">
        <authorList>
            <consortium name="Pathogen Informatics"/>
        </authorList>
    </citation>
    <scope>NUCLEOTIDE SEQUENCE [LARGE SCALE GENOMIC DNA]</scope>
</reference>
<dbReference type="Proteomes" id="UP000243200">
    <property type="component" value="Unassembled WGS sequence"/>
</dbReference>
<evidence type="ECO:0000313" key="3">
    <source>
        <dbReference type="Proteomes" id="UP000243200"/>
    </source>
</evidence>
<accession>A0A1C3KI22</accession>
<evidence type="ECO:0008006" key="4">
    <source>
        <dbReference type="Google" id="ProtNLM"/>
    </source>
</evidence>
<evidence type="ECO:0000256" key="1">
    <source>
        <dbReference type="SAM" id="Phobius"/>
    </source>
</evidence>
<sequence>MKNTFVKYNTINIIHNDEYYSIHVNDLPSKKYNDELKEQIHYQEIVQNIESETFTPEDKFWSTTLHKYLEEYISKYVDTWSVSNDKKRCRDLNNILDSIIKKIKNKKTYDESYNLTIGYINNSATSHLRVNTHECIRESKLTTHYNDIEYMKKIDDLCEDIDYIKNRISEINSVKCEEIKNYIEQQITELENIYRTSDNKYSDILEYYGFKSFDDFDDISENIKSKCKEGTEASTLAGNQGEMSQHSGRYASIGAAISLSGILSIFIFLYKTTNLGSILNTLIQNKTKFGKNLSDEEYHETLEDISGSSHSVAYNVLYNTSGDY</sequence>
<evidence type="ECO:0000313" key="2">
    <source>
        <dbReference type="EMBL" id="SBT73420.1"/>
    </source>
</evidence>
<dbReference type="VEuPathDB" id="PlasmoDB:POWCR01_000113300"/>
<dbReference type="AlphaFoldDB" id="A0A1C3KI22"/>
<feature type="transmembrane region" description="Helical" evidence="1">
    <location>
        <begin position="250"/>
        <end position="270"/>
    </location>
</feature>
<keyword evidence="1" id="KW-0472">Membrane</keyword>
<organism evidence="2 3">
    <name type="scientific">Plasmodium ovale</name>
    <name type="common">malaria parasite P. ovale</name>
    <dbReference type="NCBI Taxonomy" id="36330"/>
    <lineage>
        <taxon>Eukaryota</taxon>
        <taxon>Sar</taxon>
        <taxon>Alveolata</taxon>
        <taxon>Apicomplexa</taxon>
        <taxon>Aconoidasida</taxon>
        <taxon>Haemosporida</taxon>
        <taxon>Plasmodiidae</taxon>
        <taxon>Plasmodium</taxon>
        <taxon>Plasmodium (Plasmodium)</taxon>
    </lineage>
</organism>
<name>A0A1C3KI22_PLAOA</name>
<dbReference type="EMBL" id="FLRJ01000361">
    <property type="protein sequence ID" value="SBT73420.1"/>
    <property type="molecule type" value="Genomic_DNA"/>
</dbReference>
<protein>
    <recommendedName>
        <fullName evidence="4">PIR protein</fullName>
    </recommendedName>
</protein>
<dbReference type="VEuPathDB" id="PlasmoDB:PocGH01_00178600"/>
<keyword evidence="1" id="KW-0812">Transmembrane</keyword>
<keyword evidence="1" id="KW-1133">Transmembrane helix</keyword>
<gene>
    <name evidence="2" type="primary">PowCR01_000113300</name>
    <name evidence="2" type="ORF">POWCR01_000113300</name>
</gene>